<name>A0A2W7QGZ3_9RHOB</name>
<evidence type="ECO:0000256" key="1">
    <source>
        <dbReference type="ARBA" id="ARBA00000085"/>
    </source>
</evidence>
<sequence length="447" mass="48534">MKQMVLRFFFYIWGAILGTALLVIVLTISFDPLPPGYVPVEAVFTPMQAAAREAFLVEGRAGVENLLLQDKSLSDHFSLVDASGVNCLGNDLIGIVQSGACLKLEGDASKFVALRQVVPFVMPMLIGAAISLVIALVLAHRFVRPIQRLGDSLTALSQGDLTRRIGQALVRSEPAIADVGRAFDLAASTLQELTESRSRLFHDISHEIRSPLARLQVEIALLRQNPARLEAMLPRMDADIARTDHLVGEILMLARLERGGAFAIKPVAIDLIDLLDPILRDFDLEGQARGVRLLYTGPDRQELICDPELLHRAFDNIIRNALRYSPDDGTVDFLVTQRAGRVDFAISDIGPGIDPAQISNIFQAFVRDDVGGGAGLGLAIAENAVRLHGGKIWANNRVGGGLTINCSLPLAPHTNSNGIVYSKPWLGCRPVMIDSPPCATCVNRNHK</sequence>
<evidence type="ECO:0000256" key="4">
    <source>
        <dbReference type="ARBA" id="ARBA00022475"/>
    </source>
</evidence>
<dbReference type="Gene3D" id="6.10.340.10">
    <property type="match status" value="1"/>
</dbReference>
<evidence type="ECO:0000256" key="8">
    <source>
        <dbReference type="ARBA" id="ARBA00022777"/>
    </source>
</evidence>
<organism evidence="13 14">
    <name type="scientific">Cereibacter changlensis</name>
    <dbReference type="NCBI Taxonomy" id="402884"/>
    <lineage>
        <taxon>Bacteria</taxon>
        <taxon>Pseudomonadati</taxon>
        <taxon>Pseudomonadota</taxon>
        <taxon>Alphaproteobacteria</taxon>
        <taxon>Rhodobacterales</taxon>
        <taxon>Paracoccaceae</taxon>
        <taxon>Cereibacter</taxon>
    </lineage>
</organism>
<dbReference type="Pfam" id="PF00512">
    <property type="entry name" value="HisKA"/>
    <property type="match status" value="1"/>
</dbReference>
<reference evidence="13 14" key="1">
    <citation type="submission" date="2018-06" db="EMBL/GenBank/DDBJ databases">
        <title>Genomic Encyclopedia of Archaeal and Bacterial Type Strains, Phase II (KMG-II): from individual species to whole genera.</title>
        <authorList>
            <person name="Goeker M."/>
        </authorList>
    </citation>
    <scope>NUCLEOTIDE SEQUENCE [LARGE SCALE GENOMIC DNA]</scope>
    <source>
        <strain evidence="13 14">DSM 18774</strain>
    </source>
</reference>
<evidence type="ECO:0000256" key="2">
    <source>
        <dbReference type="ARBA" id="ARBA00004651"/>
    </source>
</evidence>
<feature type="transmembrane region" description="Helical" evidence="10">
    <location>
        <begin position="120"/>
        <end position="139"/>
    </location>
</feature>
<keyword evidence="8 13" id="KW-0418">Kinase</keyword>
<proteinExistence type="predicted"/>
<evidence type="ECO:0000256" key="5">
    <source>
        <dbReference type="ARBA" id="ARBA00022553"/>
    </source>
</evidence>
<dbReference type="Proteomes" id="UP000249538">
    <property type="component" value="Unassembled WGS sequence"/>
</dbReference>
<dbReference type="InterPro" id="IPR050980">
    <property type="entry name" value="2C_sensor_his_kinase"/>
</dbReference>
<dbReference type="PROSITE" id="PS50109">
    <property type="entry name" value="HIS_KIN"/>
    <property type="match status" value="1"/>
</dbReference>
<evidence type="ECO:0000259" key="12">
    <source>
        <dbReference type="PROSITE" id="PS50885"/>
    </source>
</evidence>
<dbReference type="AlphaFoldDB" id="A0A2W7QGZ3"/>
<dbReference type="Pfam" id="PF02518">
    <property type="entry name" value="HATPase_c"/>
    <property type="match status" value="1"/>
</dbReference>
<dbReference type="InterPro" id="IPR004358">
    <property type="entry name" value="Sig_transdc_His_kin-like_C"/>
</dbReference>
<keyword evidence="6" id="KW-0808">Transferase</keyword>
<gene>
    <name evidence="13" type="ORF">LX76_04419</name>
</gene>
<keyword evidence="10" id="KW-0472">Membrane</keyword>
<evidence type="ECO:0000256" key="3">
    <source>
        <dbReference type="ARBA" id="ARBA00012438"/>
    </source>
</evidence>
<evidence type="ECO:0000256" key="6">
    <source>
        <dbReference type="ARBA" id="ARBA00022679"/>
    </source>
</evidence>
<comment type="caution">
    <text evidence="13">The sequence shown here is derived from an EMBL/GenBank/DDBJ whole genome shotgun (WGS) entry which is preliminary data.</text>
</comment>
<dbReference type="InterPro" id="IPR036890">
    <property type="entry name" value="HATPase_C_sf"/>
</dbReference>
<dbReference type="GO" id="GO:0000155">
    <property type="term" value="F:phosphorelay sensor kinase activity"/>
    <property type="evidence" value="ECO:0007669"/>
    <property type="project" value="InterPro"/>
</dbReference>
<dbReference type="GO" id="GO:0005524">
    <property type="term" value="F:ATP binding"/>
    <property type="evidence" value="ECO:0007669"/>
    <property type="project" value="UniProtKB-KW"/>
</dbReference>
<dbReference type="SUPFAM" id="SSF55874">
    <property type="entry name" value="ATPase domain of HSP90 chaperone/DNA topoisomerase II/histidine kinase"/>
    <property type="match status" value="1"/>
</dbReference>
<keyword evidence="10" id="KW-1133">Transmembrane helix</keyword>
<keyword evidence="10" id="KW-0812">Transmembrane</keyword>
<dbReference type="SMART" id="SM00387">
    <property type="entry name" value="HATPase_c"/>
    <property type="match status" value="1"/>
</dbReference>
<keyword evidence="4" id="KW-1003">Cell membrane</keyword>
<feature type="domain" description="HAMP" evidence="12">
    <location>
        <begin position="140"/>
        <end position="195"/>
    </location>
</feature>
<feature type="transmembrane region" description="Helical" evidence="10">
    <location>
        <begin position="9"/>
        <end position="30"/>
    </location>
</feature>
<dbReference type="InterPro" id="IPR005467">
    <property type="entry name" value="His_kinase_dom"/>
</dbReference>
<dbReference type="CDD" id="cd06225">
    <property type="entry name" value="HAMP"/>
    <property type="match status" value="1"/>
</dbReference>
<evidence type="ECO:0000259" key="11">
    <source>
        <dbReference type="PROSITE" id="PS50109"/>
    </source>
</evidence>
<accession>A0A2W7QGZ3</accession>
<feature type="domain" description="Histidine kinase" evidence="11">
    <location>
        <begin position="203"/>
        <end position="412"/>
    </location>
</feature>
<dbReference type="PANTHER" id="PTHR44936">
    <property type="entry name" value="SENSOR PROTEIN CREC"/>
    <property type="match status" value="1"/>
</dbReference>
<dbReference type="InterPro" id="IPR003594">
    <property type="entry name" value="HATPase_dom"/>
</dbReference>
<evidence type="ECO:0000313" key="13">
    <source>
        <dbReference type="EMBL" id="PZX47724.1"/>
    </source>
</evidence>
<dbReference type="InterPro" id="IPR003661">
    <property type="entry name" value="HisK_dim/P_dom"/>
</dbReference>
<dbReference type="EMBL" id="QKZS01000030">
    <property type="protein sequence ID" value="PZX47724.1"/>
    <property type="molecule type" value="Genomic_DNA"/>
</dbReference>
<dbReference type="EC" id="2.7.13.3" evidence="3"/>
<dbReference type="RefSeq" id="WP_111467572.1">
    <property type="nucleotide sequence ID" value="NZ_QKZS01000030.1"/>
</dbReference>
<dbReference type="CDD" id="cd00082">
    <property type="entry name" value="HisKA"/>
    <property type="match status" value="1"/>
</dbReference>
<protein>
    <recommendedName>
        <fullName evidence="3">histidine kinase</fullName>
        <ecNumber evidence="3">2.7.13.3</ecNumber>
    </recommendedName>
</protein>
<keyword evidence="5" id="KW-0597">Phosphoprotein</keyword>
<evidence type="ECO:0000256" key="7">
    <source>
        <dbReference type="ARBA" id="ARBA00022741"/>
    </source>
</evidence>
<dbReference type="InterPro" id="IPR036097">
    <property type="entry name" value="HisK_dim/P_sf"/>
</dbReference>
<comment type="catalytic activity">
    <reaction evidence="1">
        <text>ATP + protein L-histidine = ADP + protein N-phospho-L-histidine.</text>
        <dbReference type="EC" id="2.7.13.3"/>
    </reaction>
</comment>
<dbReference type="SUPFAM" id="SSF47384">
    <property type="entry name" value="Homodimeric domain of signal transducing histidine kinase"/>
    <property type="match status" value="1"/>
</dbReference>
<evidence type="ECO:0000313" key="14">
    <source>
        <dbReference type="Proteomes" id="UP000249538"/>
    </source>
</evidence>
<dbReference type="InterPro" id="IPR003660">
    <property type="entry name" value="HAMP_dom"/>
</dbReference>
<comment type="subcellular location">
    <subcellularLocation>
        <location evidence="2">Cell membrane</location>
        <topology evidence="2">Multi-pass membrane protein</topology>
    </subcellularLocation>
</comment>
<dbReference type="PRINTS" id="PR00344">
    <property type="entry name" value="BCTRLSENSOR"/>
</dbReference>
<dbReference type="GO" id="GO:0005886">
    <property type="term" value="C:plasma membrane"/>
    <property type="evidence" value="ECO:0007669"/>
    <property type="project" value="UniProtKB-SubCell"/>
</dbReference>
<keyword evidence="7" id="KW-0547">Nucleotide-binding</keyword>
<dbReference type="Gene3D" id="1.10.287.130">
    <property type="match status" value="1"/>
</dbReference>
<dbReference type="SMART" id="SM00304">
    <property type="entry name" value="HAMP"/>
    <property type="match status" value="1"/>
</dbReference>
<evidence type="ECO:0000256" key="10">
    <source>
        <dbReference type="SAM" id="Phobius"/>
    </source>
</evidence>
<dbReference type="Gene3D" id="3.30.565.10">
    <property type="entry name" value="Histidine kinase-like ATPase, C-terminal domain"/>
    <property type="match status" value="1"/>
</dbReference>
<dbReference type="PROSITE" id="PS50885">
    <property type="entry name" value="HAMP"/>
    <property type="match status" value="1"/>
</dbReference>
<dbReference type="SMART" id="SM00388">
    <property type="entry name" value="HisKA"/>
    <property type="match status" value="1"/>
</dbReference>
<evidence type="ECO:0000256" key="9">
    <source>
        <dbReference type="ARBA" id="ARBA00022840"/>
    </source>
</evidence>
<keyword evidence="9" id="KW-0067">ATP-binding</keyword>
<dbReference type="PANTHER" id="PTHR44936:SF10">
    <property type="entry name" value="SENSOR PROTEIN RSTB"/>
    <property type="match status" value="1"/>
</dbReference>